<proteinExistence type="predicted"/>
<keyword evidence="3" id="KW-1185">Reference proteome</keyword>
<feature type="compositionally biased region" description="Low complexity" evidence="1">
    <location>
        <begin position="41"/>
        <end position="70"/>
    </location>
</feature>
<name>A0A2B7Z413_POLH7</name>
<feature type="compositionally biased region" description="Basic and acidic residues" evidence="1">
    <location>
        <begin position="8"/>
        <end position="31"/>
    </location>
</feature>
<evidence type="ECO:0000313" key="3">
    <source>
        <dbReference type="Proteomes" id="UP000224634"/>
    </source>
</evidence>
<comment type="caution">
    <text evidence="2">The sequence shown here is derived from an EMBL/GenBank/DDBJ whole genome shotgun (WGS) entry which is preliminary data.</text>
</comment>
<accession>A0A2B7Z413</accession>
<dbReference type="STRING" id="1447883.A0A2B7Z413"/>
<evidence type="ECO:0000256" key="1">
    <source>
        <dbReference type="SAM" id="MobiDB-lite"/>
    </source>
</evidence>
<organism evidence="2 3">
    <name type="scientific">Polytolypa hystricis (strain UAMH7299)</name>
    <dbReference type="NCBI Taxonomy" id="1447883"/>
    <lineage>
        <taxon>Eukaryota</taxon>
        <taxon>Fungi</taxon>
        <taxon>Dikarya</taxon>
        <taxon>Ascomycota</taxon>
        <taxon>Pezizomycotina</taxon>
        <taxon>Eurotiomycetes</taxon>
        <taxon>Eurotiomycetidae</taxon>
        <taxon>Onygenales</taxon>
        <taxon>Onygenales incertae sedis</taxon>
        <taxon>Polytolypa</taxon>
    </lineage>
</organism>
<dbReference type="Proteomes" id="UP000224634">
    <property type="component" value="Unassembled WGS sequence"/>
</dbReference>
<feature type="region of interest" description="Disordered" evidence="1">
    <location>
        <begin position="1"/>
        <end position="77"/>
    </location>
</feature>
<feature type="region of interest" description="Disordered" evidence="1">
    <location>
        <begin position="209"/>
        <end position="257"/>
    </location>
</feature>
<reference evidence="2 3" key="1">
    <citation type="submission" date="2017-10" db="EMBL/GenBank/DDBJ databases">
        <title>Comparative genomics in systemic dimorphic fungi from Ajellomycetaceae.</title>
        <authorList>
            <person name="Munoz J.F."/>
            <person name="Mcewen J.G."/>
            <person name="Clay O.K."/>
            <person name="Cuomo C.A."/>
        </authorList>
    </citation>
    <scope>NUCLEOTIDE SEQUENCE [LARGE SCALE GENOMIC DNA]</scope>
    <source>
        <strain evidence="2 3">UAMH7299</strain>
    </source>
</reference>
<gene>
    <name evidence="2" type="ORF">AJ80_00359</name>
</gene>
<dbReference type="AlphaFoldDB" id="A0A2B7Z413"/>
<dbReference type="OrthoDB" id="2103031at2759"/>
<feature type="compositionally biased region" description="Low complexity" evidence="1">
    <location>
        <begin position="236"/>
        <end position="248"/>
    </location>
</feature>
<sequence>MGWFWDDSNGKNDPTKNLDPSLKDYLEKETPAKYTPTTAISSEPPSQPSQKGSSASQPSSTTSNTQQSKPAVPSASLFPDGRYAHIWKDYKPLEEIEGPSISPAEKVVDQFKQRKSVLNKAALENCSEEHMLLTTCFQNGDLGDKMRARITMCRDENRKFSRCYTIQAKFLQALGYGSDFEWDSDKQEQVQMHADKLYHQMLDYEKRVEEAKAAGQQPPPPQSLFNPNFKPAPKPTTEQSETSTSSSSDALEIPGVDQVPQGVKFQKPLKDLTPHERELEIQVVKQKMQQQQVYYREVSGMLNAEDLAKEKRRQKFAGWFGETVGNWLA</sequence>
<evidence type="ECO:0000313" key="2">
    <source>
        <dbReference type="EMBL" id="PGH28101.1"/>
    </source>
</evidence>
<dbReference type="EMBL" id="PDNA01000002">
    <property type="protein sequence ID" value="PGH28101.1"/>
    <property type="molecule type" value="Genomic_DNA"/>
</dbReference>
<protein>
    <submittedName>
        <fullName evidence="2">Uncharacterized protein</fullName>
    </submittedName>
</protein>